<proteinExistence type="predicted"/>
<reference evidence="3 4" key="1">
    <citation type="submission" date="2017-09" db="EMBL/GenBank/DDBJ databases">
        <authorList>
            <person name="Ehlers B."/>
            <person name="Leendertz F.H."/>
        </authorList>
    </citation>
    <scope>NUCLEOTIDE SEQUENCE [LARGE SCALE GENOMIC DNA]</scope>
    <source>
        <strain evidence="3 4">CGMCC 1.12662</strain>
    </source>
</reference>
<keyword evidence="5" id="KW-1185">Reference proteome</keyword>
<accession>A0A285IMM4</accession>
<evidence type="ECO:0000313" key="3">
    <source>
        <dbReference type="EMBL" id="SNY48356.1"/>
    </source>
</evidence>
<gene>
    <name evidence="2" type="ORF">CVM39_09760</name>
    <name evidence="3" type="ORF">SAMN06297129_1417</name>
</gene>
<sequence>MESTSGLKRLAAAGLLALLAGCGVDGAPQPPGDAAWPGPGLDRSGAETTGIGVSGETLYGSQAEA</sequence>
<evidence type="ECO:0000313" key="4">
    <source>
        <dbReference type="Proteomes" id="UP000231655"/>
    </source>
</evidence>
<evidence type="ECO:0000313" key="5">
    <source>
        <dbReference type="Proteomes" id="UP000231702"/>
    </source>
</evidence>
<dbReference type="Proteomes" id="UP000231702">
    <property type="component" value="Unassembled WGS sequence"/>
</dbReference>
<feature type="region of interest" description="Disordered" evidence="1">
    <location>
        <begin position="26"/>
        <end position="65"/>
    </location>
</feature>
<name>A0A285IMM4_9RHOB</name>
<evidence type="ECO:0000313" key="2">
    <source>
        <dbReference type="EMBL" id="PJE28747.1"/>
    </source>
</evidence>
<keyword evidence="2" id="KW-0456">Lyase</keyword>
<dbReference type="EMBL" id="OBEA01000002">
    <property type="protein sequence ID" value="SNY48356.1"/>
    <property type="molecule type" value="Genomic_DNA"/>
</dbReference>
<dbReference type="AlphaFoldDB" id="A0A285IMM4"/>
<protein>
    <submittedName>
        <fullName evidence="2">Argininosuccinate lyase</fullName>
    </submittedName>
</protein>
<organism evidence="3 4">
    <name type="scientific">Pseudooceanicola antarcticus</name>
    <dbReference type="NCBI Taxonomy" id="1247613"/>
    <lineage>
        <taxon>Bacteria</taxon>
        <taxon>Pseudomonadati</taxon>
        <taxon>Pseudomonadota</taxon>
        <taxon>Alphaproteobacteria</taxon>
        <taxon>Rhodobacterales</taxon>
        <taxon>Paracoccaceae</taxon>
        <taxon>Pseudooceanicola</taxon>
    </lineage>
</organism>
<reference evidence="2 5" key="2">
    <citation type="journal article" date="2018" name="Int. J. Syst. Evol. Microbiol.">
        <title>Pseudooceanicola lipolyticus sp. nov., a marine alphaproteobacterium, reclassification of Oceanicola flagellatus as Pseudooceanicola flagellatus comb. nov. and emended description of the genus Pseudooceanicola.</title>
        <authorList>
            <person name="Huang M.-M."/>
            <person name="Guo L.-L."/>
            <person name="Wu Y.-H."/>
            <person name="Lai Q.-L."/>
            <person name="Shao Z.-Z."/>
            <person name="Wang C.-S."/>
            <person name="Wu M."/>
            <person name="Xu X.-W."/>
        </authorList>
    </citation>
    <scope>NUCLEOTIDE SEQUENCE [LARGE SCALE GENOMIC DNA]</scope>
    <source>
        <strain evidence="2 5">Ar-45</strain>
    </source>
</reference>
<dbReference type="Proteomes" id="UP000231655">
    <property type="component" value="Unassembled WGS sequence"/>
</dbReference>
<dbReference type="GO" id="GO:0016829">
    <property type="term" value="F:lyase activity"/>
    <property type="evidence" value="ECO:0007669"/>
    <property type="project" value="UniProtKB-KW"/>
</dbReference>
<dbReference type="EMBL" id="PGTD01000016">
    <property type="protein sequence ID" value="PJE28747.1"/>
    <property type="molecule type" value="Genomic_DNA"/>
</dbReference>
<evidence type="ECO:0000256" key="1">
    <source>
        <dbReference type="SAM" id="MobiDB-lite"/>
    </source>
</evidence>
<dbReference type="RefSeq" id="WP_097145161.1">
    <property type="nucleotide sequence ID" value="NZ_OBEA01000002.1"/>
</dbReference>